<dbReference type="GO" id="GO:0003700">
    <property type="term" value="F:DNA-binding transcription factor activity"/>
    <property type="evidence" value="ECO:0007669"/>
    <property type="project" value="InterPro"/>
</dbReference>
<dbReference type="GO" id="GO:0043565">
    <property type="term" value="F:sequence-specific DNA binding"/>
    <property type="evidence" value="ECO:0007669"/>
    <property type="project" value="InterPro"/>
</dbReference>
<dbReference type="FunFam" id="1.10.10.60:FF:000132">
    <property type="entry name" value="AraC family transcriptional regulator"/>
    <property type="match status" value="1"/>
</dbReference>
<organism evidence="7 8">
    <name type="scientific">Roseateles chitinivorans</name>
    <dbReference type="NCBI Taxonomy" id="2917965"/>
    <lineage>
        <taxon>Bacteria</taxon>
        <taxon>Pseudomonadati</taxon>
        <taxon>Pseudomonadota</taxon>
        <taxon>Betaproteobacteria</taxon>
        <taxon>Burkholderiales</taxon>
        <taxon>Sphaerotilaceae</taxon>
        <taxon>Roseateles</taxon>
    </lineage>
</organism>
<dbReference type="Gene3D" id="1.10.10.60">
    <property type="entry name" value="Homeodomain-like"/>
    <property type="match status" value="1"/>
</dbReference>
<reference evidence="7 8" key="1">
    <citation type="submission" date="2017-11" db="EMBL/GenBank/DDBJ databases">
        <title>Draft genome sequence of Mitsuaria sp. HWN-4.</title>
        <authorList>
            <person name="Gundlapally S.R."/>
        </authorList>
    </citation>
    <scope>NUCLEOTIDE SEQUENCE [LARGE SCALE GENOMIC DNA]</scope>
    <source>
        <strain evidence="7 8">HWN-4</strain>
    </source>
</reference>
<evidence type="ECO:0000256" key="5">
    <source>
        <dbReference type="SAM" id="MobiDB-lite"/>
    </source>
</evidence>
<dbReference type="EMBL" id="PEOG01000012">
    <property type="protein sequence ID" value="PIM54186.1"/>
    <property type="molecule type" value="Genomic_DNA"/>
</dbReference>
<dbReference type="InterPro" id="IPR018060">
    <property type="entry name" value="HTH_AraC"/>
</dbReference>
<dbReference type="Pfam" id="PF02311">
    <property type="entry name" value="AraC_binding"/>
    <property type="match status" value="1"/>
</dbReference>
<keyword evidence="3" id="KW-0238">DNA-binding</keyword>
<keyword evidence="2" id="KW-0805">Transcription regulation</keyword>
<feature type="region of interest" description="Disordered" evidence="5">
    <location>
        <begin position="1"/>
        <end position="70"/>
    </location>
</feature>
<name>A0A2G9CCL7_9BURK</name>
<dbReference type="AlphaFoldDB" id="A0A2G9CCL7"/>
<dbReference type="Pfam" id="PF12833">
    <property type="entry name" value="HTH_18"/>
    <property type="match status" value="1"/>
</dbReference>
<evidence type="ECO:0000256" key="3">
    <source>
        <dbReference type="ARBA" id="ARBA00023125"/>
    </source>
</evidence>
<feature type="compositionally biased region" description="Low complexity" evidence="5">
    <location>
        <begin position="1"/>
        <end position="12"/>
    </location>
</feature>
<feature type="domain" description="HTH araC/xylS-type" evidence="6">
    <location>
        <begin position="208"/>
        <end position="308"/>
    </location>
</feature>
<proteinExistence type="predicted"/>
<evidence type="ECO:0000259" key="6">
    <source>
        <dbReference type="PROSITE" id="PS01124"/>
    </source>
</evidence>
<evidence type="ECO:0000256" key="2">
    <source>
        <dbReference type="ARBA" id="ARBA00023015"/>
    </source>
</evidence>
<dbReference type="PANTHER" id="PTHR11019">
    <property type="entry name" value="HTH-TYPE TRANSCRIPTIONAL REGULATOR NIMR"/>
    <property type="match status" value="1"/>
</dbReference>
<dbReference type="PROSITE" id="PS01124">
    <property type="entry name" value="HTH_ARAC_FAMILY_2"/>
    <property type="match status" value="1"/>
</dbReference>
<evidence type="ECO:0000313" key="8">
    <source>
        <dbReference type="Proteomes" id="UP000231501"/>
    </source>
</evidence>
<dbReference type="PANTHER" id="PTHR11019:SF159">
    <property type="entry name" value="TRANSCRIPTIONAL REGULATOR-RELATED"/>
    <property type="match status" value="1"/>
</dbReference>
<dbReference type="CDD" id="cd06124">
    <property type="entry name" value="cupin_NimR-like_N"/>
    <property type="match status" value="1"/>
</dbReference>
<dbReference type="InterPro" id="IPR003313">
    <property type="entry name" value="AraC-bd"/>
</dbReference>
<dbReference type="InterPro" id="IPR011051">
    <property type="entry name" value="RmlC_Cupin_sf"/>
</dbReference>
<accession>A0A2G9CCL7</accession>
<dbReference type="OrthoDB" id="9804543at2"/>
<evidence type="ECO:0000256" key="4">
    <source>
        <dbReference type="ARBA" id="ARBA00023163"/>
    </source>
</evidence>
<feature type="compositionally biased region" description="Low complexity" evidence="5">
    <location>
        <begin position="20"/>
        <end position="45"/>
    </location>
</feature>
<dbReference type="InterPro" id="IPR014710">
    <property type="entry name" value="RmlC-like_jellyroll"/>
</dbReference>
<gene>
    <name evidence="7" type="ORF">CS062_05770</name>
</gene>
<evidence type="ECO:0000256" key="1">
    <source>
        <dbReference type="ARBA" id="ARBA00022491"/>
    </source>
</evidence>
<dbReference type="RefSeq" id="WP_099860494.1">
    <property type="nucleotide sequence ID" value="NZ_PEOG01000012.1"/>
</dbReference>
<evidence type="ECO:0000313" key="7">
    <source>
        <dbReference type="EMBL" id="PIM54186.1"/>
    </source>
</evidence>
<protein>
    <submittedName>
        <fullName evidence="7">AraC family transcriptional regulator</fullName>
    </submittedName>
</protein>
<dbReference type="SMART" id="SM00342">
    <property type="entry name" value="HTH_ARAC"/>
    <property type="match status" value="1"/>
</dbReference>
<keyword evidence="4" id="KW-0804">Transcription</keyword>
<dbReference type="Proteomes" id="UP000231501">
    <property type="component" value="Unassembled WGS sequence"/>
</dbReference>
<sequence>MDPSHPAAPARSARSHRPSRSGGPPDASLAARPARSSRAPLPDAPGRTSLPPLDPRRYAPSAERPVRAKSRSLDGHMDIQAHFHSWGQFVFSVTGVVRVSTDRATFLVPPSRGVWIPAGVVHAVTAVERCELRTLYLLNPPADAPAWGANRVLEVSPLLRELAVQLARDEVEPGDAVADRETWIGQLILDEIRRAPTLQLGVALPTDKRLRRLCEAVLAEPMRHASLDDWAAEVGASARTVSRLFRQELGSSYAQWRQQALLAEALRLAARRKPMQVIAAELGYASASAFTAMVTRTVGMPPSRFFGHT</sequence>
<comment type="caution">
    <text evidence="7">The sequence shown here is derived from an EMBL/GenBank/DDBJ whole genome shotgun (WGS) entry which is preliminary data.</text>
</comment>
<keyword evidence="8" id="KW-1185">Reference proteome</keyword>
<keyword evidence="1" id="KW-0678">Repressor</keyword>
<dbReference type="Gene3D" id="2.60.120.10">
    <property type="entry name" value="Jelly Rolls"/>
    <property type="match status" value="1"/>
</dbReference>
<dbReference type="SUPFAM" id="SSF51182">
    <property type="entry name" value="RmlC-like cupins"/>
    <property type="match status" value="1"/>
</dbReference>